<comment type="similarity">
    <text evidence="1 4">Belongs to the tRNA nucleotidyltransferase/poly(A) polymerase family.</text>
</comment>
<dbReference type="GO" id="GO:0001680">
    <property type="term" value="P:tRNA 3'-terminal CCA addition"/>
    <property type="evidence" value="ECO:0007669"/>
    <property type="project" value="UniProtKB-ARBA"/>
</dbReference>
<dbReference type="InterPro" id="IPR043519">
    <property type="entry name" value="NT_sf"/>
</dbReference>
<evidence type="ECO:0000256" key="4">
    <source>
        <dbReference type="RuleBase" id="RU003953"/>
    </source>
</evidence>
<protein>
    <submittedName>
        <fullName evidence="7">tRNA adenylyltransferase</fullName>
    </submittedName>
</protein>
<feature type="domain" description="Poly A polymerase head" evidence="6">
    <location>
        <begin position="40"/>
        <end position="177"/>
    </location>
</feature>
<evidence type="ECO:0000256" key="5">
    <source>
        <dbReference type="SAM" id="MobiDB-lite"/>
    </source>
</evidence>
<sequence length="517" mass="57369">MSASPNALASSSRIKLNPAEEKFCALLNDFSASYDPPVECRIAGGWVRDKLLNLPSSDLDIALPLTSGFDFAYSFVSFLKDRHDDVAVGSVGKVAANPDQSKHLETGTTRIMGLECDFVGLRSETYTDSRIPNEKLGTPLDDALRRDLTINALFYNVASQTVEDLTGKGLDDLEARIARTPLPPKQTFSDDPLRVLRTIRFAGRFQLRVEESAAEAARDKEVQAALRTKVSKERIGIEITKTIEKSPLLGLQLISDLGLHDSIFTCPGLTTNPPRESALQMGLVLDEVLRRWGEKVDGVEHLWLGAALRPFDGEVVKGKKELPAVTVVIAEGLKVSFLSNEANRAASNLFVAQTLLDPHATDRAEIGVVLQNQAVRPWRRSVVWALAQRILSQWEKDGKWTEASEAELQLWKGYAKRVEELCLEEAIDKPLMLTLKGKTLLPLLSIKPGPLVQVILKSINIWQLNHPDASKEDCESWVKGMWECEGRKEWEAAVPAPPTKEKKPKAEKADKGEKRKR</sequence>
<dbReference type="Pfam" id="PF01743">
    <property type="entry name" value="PolyA_pol"/>
    <property type="match status" value="1"/>
</dbReference>
<feature type="region of interest" description="Disordered" evidence="5">
    <location>
        <begin position="489"/>
        <end position="517"/>
    </location>
</feature>
<evidence type="ECO:0000313" key="8">
    <source>
        <dbReference type="Proteomes" id="UP001164286"/>
    </source>
</evidence>
<dbReference type="GO" id="GO:0052927">
    <property type="term" value="F:CC tRNA cytidylyltransferase activity"/>
    <property type="evidence" value="ECO:0007669"/>
    <property type="project" value="TreeGrafter"/>
</dbReference>
<dbReference type="SUPFAM" id="SSF81891">
    <property type="entry name" value="Poly A polymerase C-terminal region-like"/>
    <property type="match status" value="1"/>
</dbReference>
<dbReference type="PANTHER" id="PTHR13734">
    <property type="entry name" value="TRNA-NUCLEOTIDYLTRANSFERASE"/>
    <property type="match status" value="1"/>
</dbReference>
<name>A0AA38LWD4_9TREE</name>
<dbReference type="Gene3D" id="3.30.460.10">
    <property type="entry name" value="Beta Polymerase, domain 2"/>
    <property type="match status" value="1"/>
</dbReference>
<evidence type="ECO:0000313" key="7">
    <source>
        <dbReference type="EMBL" id="KAI9638265.1"/>
    </source>
</evidence>
<dbReference type="Proteomes" id="UP001164286">
    <property type="component" value="Unassembled WGS sequence"/>
</dbReference>
<evidence type="ECO:0000256" key="1">
    <source>
        <dbReference type="ARBA" id="ARBA00007265"/>
    </source>
</evidence>
<dbReference type="AlphaFoldDB" id="A0AA38LWD4"/>
<comment type="caution">
    <text evidence="7">The sequence shown here is derived from an EMBL/GenBank/DDBJ whole genome shotgun (WGS) entry which is preliminary data.</text>
</comment>
<evidence type="ECO:0000256" key="2">
    <source>
        <dbReference type="ARBA" id="ARBA00022679"/>
    </source>
</evidence>
<dbReference type="GeneID" id="77725796"/>
<dbReference type="Gene3D" id="1.10.3090.10">
    <property type="entry name" value="cca-adding enzyme, domain 2"/>
    <property type="match status" value="1"/>
</dbReference>
<keyword evidence="3 4" id="KW-0694">RNA-binding</keyword>
<keyword evidence="7" id="KW-0548">Nucleotidyltransferase</keyword>
<evidence type="ECO:0000259" key="6">
    <source>
        <dbReference type="Pfam" id="PF01743"/>
    </source>
</evidence>
<evidence type="ECO:0000256" key="3">
    <source>
        <dbReference type="ARBA" id="ARBA00022884"/>
    </source>
</evidence>
<keyword evidence="8" id="KW-1185">Reference proteome</keyword>
<dbReference type="GO" id="GO:0052929">
    <property type="term" value="F:ATP:3'-cytidine-cytidine-tRNA adenylyltransferase activity"/>
    <property type="evidence" value="ECO:0007669"/>
    <property type="project" value="TreeGrafter"/>
</dbReference>
<dbReference type="SUPFAM" id="SSF81301">
    <property type="entry name" value="Nucleotidyltransferase"/>
    <property type="match status" value="1"/>
</dbReference>
<proteinExistence type="inferred from homology"/>
<dbReference type="CDD" id="cd05398">
    <property type="entry name" value="NT_ClassII-CCAase"/>
    <property type="match status" value="1"/>
</dbReference>
<feature type="compositionally biased region" description="Basic and acidic residues" evidence="5">
    <location>
        <begin position="499"/>
        <end position="517"/>
    </location>
</feature>
<organism evidence="7 8">
    <name type="scientific">Dioszegia hungarica</name>
    <dbReference type="NCBI Taxonomy" id="4972"/>
    <lineage>
        <taxon>Eukaryota</taxon>
        <taxon>Fungi</taxon>
        <taxon>Dikarya</taxon>
        <taxon>Basidiomycota</taxon>
        <taxon>Agaricomycotina</taxon>
        <taxon>Tremellomycetes</taxon>
        <taxon>Tremellales</taxon>
        <taxon>Bulleribasidiaceae</taxon>
        <taxon>Dioszegia</taxon>
    </lineage>
</organism>
<dbReference type="PANTHER" id="PTHR13734:SF5">
    <property type="entry name" value="CCA TRNA NUCLEOTIDYLTRANSFERASE, MITOCHONDRIAL"/>
    <property type="match status" value="1"/>
</dbReference>
<keyword evidence="2 4" id="KW-0808">Transferase</keyword>
<accession>A0AA38LWD4</accession>
<gene>
    <name evidence="7" type="ORF">MKK02DRAFT_22601</name>
</gene>
<dbReference type="GO" id="GO:0003723">
    <property type="term" value="F:RNA binding"/>
    <property type="evidence" value="ECO:0007669"/>
    <property type="project" value="UniProtKB-KW"/>
</dbReference>
<dbReference type="RefSeq" id="XP_052948042.1">
    <property type="nucleotide sequence ID" value="XM_053086595.1"/>
</dbReference>
<reference evidence="7" key="1">
    <citation type="journal article" date="2022" name="G3 (Bethesda)">
        <title>High quality genome of the basidiomycete yeast Dioszegia hungarica PDD-24b-2 isolated from cloud water.</title>
        <authorList>
            <person name="Jarrige D."/>
            <person name="Haridas S."/>
            <person name="Bleykasten-Grosshans C."/>
            <person name="Joly M."/>
            <person name="Nadalig T."/>
            <person name="Sancelme M."/>
            <person name="Vuilleumier S."/>
            <person name="Grigoriev I.V."/>
            <person name="Amato P."/>
            <person name="Bringel F."/>
        </authorList>
    </citation>
    <scope>NUCLEOTIDE SEQUENCE</scope>
    <source>
        <strain evidence="7">PDD-24b-2</strain>
    </source>
</reference>
<dbReference type="InterPro" id="IPR002646">
    <property type="entry name" value="PolA_pol_head_dom"/>
</dbReference>
<dbReference type="EMBL" id="JAKWFO010000003">
    <property type="protein sequence ID" value="KAI9638265.1"/>
    <property type="molecule type" value="Genomic_DNA"/>
</dbReference>